<keyword evidence="6" id="KW-1185">Reference proteome</keyword>
<dbReference type="InterPro" id="IPR005031">
    <property type="entry name" value="COQ10_START"/>
</dbReference>
<name>A0ABT8R1H2_9BACT</name>
<comment type="caution">
    <text evidence="5">The sequence shown here is derived from an EMBL/GenBank/DDBJ whole genome shotgun (WGS) entry which is preliminary data.</text>
</comment>
<dbReference type="SUPFAM" id="SSF55961">
    <property type="entry name" value="Bet v1-like"/>
    <property type="match status" value="1"/>
</dbReference>
<evidence type="ECO:0000259" key="3">
    <source>
        <dbReference type="Pfam" id="PF03364"/>
    </source>
</evidence>
<accession>A0ABT8R1H2</accession>
<evidence type="ECO:0000313" key="6">
    <source>
        <dbReference type="Proteomes" id="UP001168528"/>
    </source>
</evidence>
<dbReference type="InterPro" id="IPR047137">
    <property type="entry name" value="ORF3"/>
</dbReference>
<dbReference type="Gene3D" id="3.30.530.20">
    <property type="match status" value="1"/>
</dbReference>
<dbReference type="InterPro" id="IPR021309">
    <property type="entry name" value="YgaP-like_TM"/>
</dbReference>
<dbReference type="InterPro" id="IPR023393">
    <property type="entry name" value="START-like_dom_sf"/>
</dbReference>
<dbReference type="RefSeq" id="WP_302035957.1">
    <property type="nucleotide sequence ID" value="NZ_JAUKPO010000001.1"/>
</dbReference>
<feature type="compositionally biased region" description="Polar residues" evidence="2">
    <location>
        <begin position="265"/>
        <end position="287"/>
    </location>
</feature>
<dbReference type="EMBL" id="JAUKPO010000001">
    <property type="protein sequence ID" value="MDO1445163.1"/>
    <property type="molecule type" value="Genomic_DNA"/>
</dbReference>
<dbReference type="Pfam" id="PF03364">
    <property type="entry name" value="Polyketide_cyc"/>
    <property type="match status" value="1"/>
</dbReference>
<protein>
    <submittedName>
        <fullName evidence="5">SRPBCC family protein</fullName>
    </submittedName>
</protein>
<dbReference type="PANTHER" id="PTHR33824">
    <property type="entry name" value="POLYKETIDE CYCLASE/DEHYDRASE AND LIPID TRANSPORT SUPERFAMILY PROTEIN"/>
    <property type="match status" value="1"/>
</dbReference>
<reference evidence="5" key="1">
    <citation type="submission" date="2023-07" db="EMBL/GenBank/DDBJ databases">
        <title>The genome sequence of Rhodocytophaga aerolata KACC 12507.</title>
        <authorList>
            <person name="Zhang X."/>
        </authorList>
    </citation>
    <scope>NUCLEOTIDE SEQUENCE</scope>
    <source>
        <strain evidence="5">KACC 12507</strain>
    </source>
</reference>
<dbReference type="PANTHER" id="PTHR33824:SF7">
    <property type="entry name" value="POLYKETIDE CYCLASE_DEHYDRASE AND LIPID TRANSPORT SUPERFAMILY PROTEIN"/>
    <property type="match status" value="1"/>
</dbReference>
<feature type="domain" description="Inner membrane protein YgaP-like transmembrane" evidence="4">
    <location>
        <begin position="27"/>
        <end position="90"/>
    </location>
</feature>
<dbReference type="Pfam" id="PF11127">
    <property type="entry name" value="YgaP-like_TM"/>
    <property type="match status" value="1"/>
</dbReference>
<feature type="domain" description="Coenzyme Q-binding protein COQ10 START" evidence="3">
    <location>
        <begin position="106"/>
        <end position="221"/>
    </location>
</feature>
<comment type="similarity">
    <text evidence="1">Belongs to the ribosome association toxin RatA family.</text>
</comment>
<proteinExistence type="inferred from homology"/>
<feature type="region of interest" description="Disordered" evidence="2">
    <location>
        <begin position="243"/>
        <end position="287"/>
    </location>
</feature>
<dbReference type="CDD" id="cd07817">
    <property type="entry name" value="SRPBCC_8"/>
    <property type="match status" value="1"/>
</dbReference>
<evidence type="ECO:0000313" key="5">
    <source>
        <dbReference type="EMBL" id="MDO1445163.1"/>
    </source>
</evidence>
<feature type="compositionally biased region" description="Polar residues" evidence="2">
    <location>
        <begin position="244"/>
        <end position="257"/>
    </location>
</feature>
<sequence length="287" mass="31422">MSFTNMNYANKAQSAASQTPASGSSRVNVGMAERIISVAGGALLAFLAAKNFRKSRSGSMAMLTTSGSLLFRGATGYCPVNEAVGRNSAPAASMVNPVEVSQVLTINRPRSEVYAYWRNLENLPRFMEHLKEVKQIDNKRSHWEALIPKMLGAPIKWDAEILAEEQDTRLAWRSIAKSTVDNAGEVRFQDAPNNRGTEMHVRISYRPPVGDLGKGVAKLFNPMLESMIKTDLKRFKQIMETGTGELNKSDLQPSGDSSKWDKETSNVTTTSQGTGNSYNNTPAVGRS</sequence>
<organism evidence="5 6">
    <name type="scientific">Rhodocytophaga aerolata</name>
    <dbReference type="NCBI Taxonomy" id="455078"/>
    <lineage>
        <taxon>Bacteria</taxon>
        <taxon>Pseudomonadati</taxon>
        <taxon>Bacteroidota</taxon>
        <taxon>Cytophagia</taxon>
        <taxon>Cytophagales</taxon>
        <taxon>Rhodocytophagaceae</taxon>
        <taxon>Rhodocytophaga</taxon>
    </lineage>
</organism>
<gene>
    <name evidence="5" type="ORF">Q0590_02820</name>
</gene>
<evidence type="ECO:0000259" key="4">
    <source>
        <dbReference type="Pfam" id="PF11127"/>
    </source>
</evidence>
<evidence type="ECO:0000256" key="1">
    <source>
        <dbReference type="ARBA" id="ARBA00008918"/>
    </source>
</evidence>
<evidence type="ECO:0000256" key="2">
    <source>
        <dbReference type="SAM" id="MobiDB-lite"/>
    </source>
</evidence>
<dbReference type="Proteomes" id="UP001168528">
    <property type="component" value="Unassembled WGS sequence"/>
</dbReference>